<gene>
    <name evidence="1" type="ORF">R1flu_013079</name>
</gene>
<dbReference type="EMBL" id="JBHFFA010000002">
    <property type="protein sequence ID" value="KAL2645492.1"/>
    <property type="molecule type" value="Genomic_DNA"/>
</dbReference>
<evidence type="ECO:0000313" key="2">
    <source>
        <dbReference type="Proteomes" id="UP001605036"/>
    </source>
</evidence>
<reference evidence="1 2" key="1">
    <citation type="submission" date="2024-09" db="EMBL/GenBank/DDBJ databases">
        <title>Chromosome-scale assembly of Riccia fluitans.</title>
        <authorList>
            <person name="Paukszto L."/>
            <person name="Sawicki J."/>
            <person name="Karawczyk K."/>
            <person name="Piernik-Szablinska J."/>
            <person name="Szczecinska M."/>
            <person name="Mazdziarz M."/>
        </authorList>
    </citation>
    <scope>NUCLEOTIDE SEQUENCE [LARGE SCALE GENOMIC DNA]</scope>
    <source>
        <strain evidence="1">Rf_01</strain>
        <tissue evidence="1">Aerial parts of the thallus</tissue>
    </source>
</reference>
<proteinExistence type="predicted"/>
<name>A0ABD1ZCG2_9MARC</name>
<protein>
    <submittedName>
        <fullName evidence="1">Uncharacterized protein</fullName>
    </submittedName>
</protein>
<sequence>MDGGDGAFVTACALTERWMATAKILGMDERPITKRQPGATKDKRPARSQYPLVVLTFLGVGAVHCCREDQWSPQ</sequence>
<evidence type="ECO:0000313" key="1">
    <source>
        <dbReference type="EMBL" id="KAL2645492.1"/>
    </source>
</evidence>
<keyword evidence="2" id="KW-1185">Reference proteome</keyword>
<dbReference type="Proteomes" id="UP001605036">
    <property type="component" value="Unassembled WGS sequence"/>
</dbReference>
<accession>A0ABD1ZCG2</accession>
<comment type="caution">
    <text evidence="1">The sequence shown here is derived from an EMBL/GenBank/DDBJ whole genome shotgun (WGS) entry which is preliminary data.</text>
</comment>
<dbReference type="AlphaFoldDB" id="A0ABD1ZCG2"/>
<organism evidence="1 2">
    <name type="scientific">Riccia fluitans</name>
    <dbReference type="NCBI Taxonomy" id="41844"/>
    <lineage>
        <taxon>Eukaryota</taxon>
        <taxon>Viridiplantae</taxon>
        <taxon>Streptophyta</taxon>
        <taxon>Embryophyta</taxon>
        <taxon>Marchantiophyta</taxon>
        <taxon>Marchantiopsida</taxon>
        <taxon>Marchantiidae</taxon>
        <taxon>Marchantiales</taxon>
        <taxon>Ricciaceae</taxon>
        <taxon>Riccia</taxon>
    </lineage>
</organism>